<dbReference type="OrthoDB" id="5502471at2"/>
<dbReference type="EMBL" id="CP022115">
    <property type="protein sequence ID" value="ASJ25825.1"/>
    <property type="molecule type" value="Genomic_DNA"/>
</dbReference>
<accession>A0A248LMN4</accession>
<sequence length="358" mass="38099">MLPFRLLAGLLALALLTACQRPATPAAPASPVRQLVPQDLAHVRQATLTDSLPLSGPLAALNATVVSAEVEGMVRQVFVREGERVAAGTVLAEIDPQDARWQIDEKTAELAARRARLELAGKKLERQRQLAQEGFISLLALDELENDYRVSQTQIDAQAALLARARKTLGDTRVRAPFAGVITARQIDPGQSVNRHAPLFSLADLSTLEVTARVPARDIARVAIGQPARLVLDGGQQPFTASVVRINPVADAATRSHAVFLRVDNRDGRLPAGQYARGTLTLASTEAASLPLAALRDAGEAPWVLAVRGQQLVRQPVRTGLRDPVSKLVAVEGIAAGTPVVLAATLGVKPGDRVRLAQ</sequence>
<feature type="signal peptide" evidence="2">
    <location>
        <begin position="1"/>
        <end position="23"/>
    </location>
</feature>
<dbReference type="SUPFAM" id="SSF111369">
    <property type="entry name" value="HlyD-like secretion proteins"/>
    <property type="match status" value="1"/>
</dbReference>
<dbReference type="RefSeq" id="WP_088861545.1">
    <property type="nucleotide sequence ID" value="NZ_CP022115.1"/>
</dbReference>
<evidence type="ECO:0000313" key="5">
    <source>
        <dbReference type="EMBL" id="ASJ25825.1"/>
    </source>
</evidence>
<evidence type="ECO:0000259" key="4">
    <source>
        <dbReference type="Pfam" id="PF25973"/>
    </source>
</evidence>
<dbReference type="Pfam" id="PF25973">
    <property type="entry name" value="BSH_CzcB"/>
    <property type="match status" value="1"/>
</dbReference>
<dbReference type="Proteomes" id="UP000197424">
    <property type="component" value="Chromosome"/>
</dbReference>
<feature type="domain" description="CusB-like beta-barrel" evidence="3">
    <location>
        <begin position="210"/>
        <end position="281"/>
    </location>
</feature>
<dbReference type="AlphaFoldDB" id="A0A248LMN4"/>
<feature type="chain" id="PRO_5013009869" evidence="2">
    <location>
        <begin position="24"/>
        <end position="358"/>
    </location>
</feature>
<dbReference type="Gene3D" id="2.40.50.100">
    <property type="match status" value="1"/>
</dbReference>
<proteinExistence type="inferred from homology"/>
<dbReference type="GO" id="GO:0015562">
    <property type="term" value="F:efflux transmembrane transporter activity"/>
    <property type="evidence" value="ECO:0007669"/>
    <property type="project" value="TreeGrafter"/>
</dbReference>
<dbReference type="InterPro" id="IPR006143">
    <property type="entry name" value="RND_pump_MFP"/>
</dbReference>
<evidence type="ECO:0000256" key="1">
    <source>
        <dbReference type="ARBA" id="ARBA00009477"/>
    </source>
</evidence>
<evidence type="ECO:0000313" key="6">
    <source>
        <dbReference type="Proteomes" id="UP000197424"/>
    </source>
</evidence>
<organism evidence="5 6">
    <name type="scientific">Laribacter hongkongensis</name>
    <dbReference type="NCBI Taxonomy" id="168471"/>
    <lineage>
        <taxon>Bacteria</taxon>
        <taxon>Pseudomonadati</taxon>
        <taxon>Pseudomonadota</taxon>
        <taxon>Betaproteobacteria</taxon>
        <taxon>Neisseriales</taxon>
        <taxon>Aquaspirillaceae</taxon>
        <taxon>Laribacter</taxon>
    </lineage>
</organism>
<evidence type="ECO:0000256" key="2">
    <source>
        <dbReference type="SAM" id="SignalP"/>
    </source>
</evidence>
<evidence type="ECO:0000259" key="3">
    <source>
        <dbReference type="Pfam" id="PF25954"/>
    </source>
</evidence>
<dbReference type="InterPro" id="IPR058792">
    <property type="entry name" value="Beta-barrel_RND_2"/>
</dbReference>
<gene>
    <name evidence="5" type="ORF">LHGZ1_2994</name>
</gene>
<dbReference type="PROSITE" id="PS51257">
    <property type="entry name" value="PROKAR_LIPOPROTEIN"/>
    <property type="match status" value="1"/>
</dbReference>
<dbReference type="NCBIfam" id="TIGR01730">
    <property type="entry name" value="RND_mfp"/>
    <property type="match status" value="1"/>
</dbReference>
<dbReference type="Pfam" id="PF25954">
    <property type="entry name" value="Beta-barrel_RND_2"/>
    <property type="match status" value="1"/>
</dbReference>
<name>A0A248LMN4_9NEIS</name>
<dbReference type="GO" id="GO:1990281">
    <property type="term" value="C:efflux pump complex"/>
    <property type="evidence" value="ECO:0007669"/>
    <property type="project" value="TreeGrafter"/>
</dbReference>
<dbReference type="PANTHER" id="PTHR30469:SF15">
    <property type="entry name" value="HLYD FAMILY OF SECRETION PROTEINS"/>
    <property type="match status" value="1"/>
</dbReference>
<dbReference type="InterPro" id="IPR058647">
    <property type="entry name" value="BSH_CzcB-like"/>
</dbReference>
<protein>
    <submittedName>
        <fullName evidence="5">Uncharacterized protein</fullName>
    </submittedName>
</protein>
<dbReference type="FunFam" id="2.40.30.170:FF:000010">
    <property type="entry name" value="Efflux RND transporter periplasmic adaptor subunit"/>
    <property type="match status" value="1"/>
</dbReference>
<dbReference type="PANTHER" id="PTHR30469">
    <property type="entry name" value="MULTIDRUG RESISTANCE PROTEIN MDTA"/>
    <property type="match status" value="1"/>
</dbReference>
<dbReference type="Gene3D" id="2.40.30.170">
    <property type="match status" value="1"/>
</dbReference>
<comment type="similarity">
    <text evidence="1">Belongs to the membrane fusion protein (MFP) (TC 8.A.1) family.</text>
</comment>
<dbReference type="Gene3D" id="2.40.420.20">
    <property type="match status" value="1"/>
</dbReference>
<dbReference type="Gene3D" id="1.10.287.470">
    <property type="entry name" value="Helix hairpin bin"/>
    <property type="match status" value="1"/>
</dbReference>
<reference evidence="6" key="1">
    <citation type="submission" date="2017-06" db="EMBL/GenBank/DDBJ databases">
        <title>Whole genome sequence of Laribacter hongkongensis LHGZ1.</title>
        <authorList>
            <person name="Chen D."/>
            <person name="Wu H."/>
            <person name="Chen J."/>
        </authorList>
    </citation>
    <scope>NUCLEOTIDE SEQUENCE [LARGE SCALE GENOMIC DNA]</scope>
    <source>
        <strain evidence="6">LHGZ1</strain>
    </source>
</reference>
<feature type="domain" description="CzcB-like barrel-sandwich hybrid" evidence="4">
    <location>
        <begin position="64"/>
        <end position="204"/>
    </location>
</feature>
<keyword evidence="2" id="KW-0732">Signal</keyword>